<proteinExistence type="predicted"/>
<evidence type="ECO:0000256" key="1">
    <source>
        <dbReference type="SAM" id="MobiDB-lite"/>
    </source>
</evidence>
<protein>
    <submittedName>
        <fullName evidence="2">Uncharacterized protein</fullName>
    </submittedName>
</protein>
<evidence type="ECO:0000313" key="2">
    <source>
        <dbReference type="EMBL" id="CAA9257294.1"/>
    </source>
</evidence>
<name>A0A6J4IR57_9PROT</name>
<feature type="compositionally biased region" description="Polar residues" evidence="1">
    <location>
        <begin position="38"/>
        <end position="53"/>
    </location>
</feature>
<feature type="compositionally biased region" description="Basic and acidic residues" evidence="1">
    <location>
        <begin position="1"/>
        <end position="23"/>
    </location>
</feature>
<dbReference type="EMBL" id="CADCTD010000096">
    <property type="protein sequence ID" value="CAA9257294.1"/>
    <property type="molecule type" value="Genomic_DNA"/>
</dbReference>
<organism evidence="2">
    <name type="scientific">uncultured Craurococcus sp</name>
    <dbReference type="NCBI Taxonomy" id="1135998"/>
    <lineage>
        <taxon>Bacteria</taxon>
        <taxon>Pseudomonadati</taxon>
        <taxon>Pseudomonadota</taxon>
        <taxon>Alphaproteobacteria</taxon>
        <taxon>Acetobacterales</taxon>
        <taxon>Acetobacteraceae</taxon>
        <taxon>Craurococcus</taxon>
        <taxon>environmental samples</taxon>
    </lineage>
</organism>
<feature type="region of interest" description="Disordered" evidence="1">
    <location>
        <begin position="1"/>
        <end position="79"/>
    </location>
</feature>
<reference evidence="2" key="1">
    <citation type="submission" date="2020-02" db="EMBL/GenBank/DDBJ databases">
        <authorList>
            <person name="Meier V. D."/>
        </authorList>
    </citation>
    <scope>NUCLEOTIDE SEQUENCE</scope>
    <source>
        <strain evidence="2">AVDCRST_MAG27</strain>
    </source>
</reference>
<gene>
    <name evidence="2" type="ORF">AVDCRST_MAG27-2308</name>
</gene>
<dbReference type="AlphaFoldDB" id="A0A6J4IR57"/>
<accession>A0A6J4IR57</accession>
<sequence>MGYLPERRGEVLGDLPAEPRRQAGPELAGLDGHGATASPATVSRSRSASTLSLQGVPAPGGRGAKSVAAVGSVRDSAAP</sequence>